<proteinExistence type="predicted"/>
<organism evidence="2">
    <name type="scientific">Camponotus floridanus</name>
    <name type="common">Florida carpenter ant</name>
    <dbReference type="NCBI Taxonomy" id="104421"/>
    <lineage>
        <taxon>Eukaryota</taxon>
        <taxon>Metazoa</taxon>
        <taxon>Ecdysozoa</taxon>
        <taxon>Arthropoda</taxon>
        <taxon>Hexapoda</taxon>
        <taxon>Insecta</taxon>
        <taxon>Pterygota</taxon>
        <taxon>Neoptera</taxon>
        <taxon>Endopterygota</taxon>
        <taxon>Hymenoptera</taxon>
        <taxon>Apocrita</taxon>
        <taxon>Aculeata</taxon>
        <taxon>Formicoidea</taxon>
        <taxon>Formicidae</taxon>
        <taxon>Formicinae</taxon>
        <taxon>Camponotus</taxon>
    </lineage>
</organism>
<reference evidence="1 2" key="1">
    <citation type="journal article" date="2010" name="Science">
        <title>Genomic comparison of the ants Camponotus floridanus and Harpegnathos saltator.</title>
        <authorList>
            <person name="Bonasio R."/>
            <person name="Zhang G."/>
            <person name="Ye C."/>
            <person name="Mutti N.S."/>
            <person name="Fang X."/>
            <person name="Qin N."/>
            <person name="Donahue G."/>
            <person name="Yang P."/>
            <person name="Li Q."/>
            <person name="Li C."/>
            <person name="Zhang P."/>
            <person name="Huang Z."/>
            <person name="Berger S.L."/>
            <person name="Reinberg D."/>
            <person name="Wang J."/>
            <person name="Liebig J."/>
        </authorList>
    </citation>
    <scope>NUCLEOTIDE SEQUENCE [LARGE SCALE GENOMIC DNA]</scope>
    <source>
        <strain evidence="2">C129</strain>
    </source>
</reference>
<gene>
    <name evidence="1" type="ORF">EAG_09322</name>
</gene>
<dbReference type="AlphaFoldDB" id="E2ALB0"/>
<accession>E2ALB0</accession>
<name>E2ALB0_CAMFO</name>
<sequence length="256" mass="31190">MIESKSYSQAVQRYMKWVVGVRRYTPGYMKLRVVESLREKGELRGEDLVVRERRWQEEERWEKIRKSEFNKWYGKVKGKGVPEYLRKGWSEERWQRVARFRLGDDMRGGKYWEREERRKCRVCKGGEETWDHIWKKCTDWGIERGWQEMVYEVLGEEGEGERWMKDLEKMKEGMEEGGRKGSMEEDGVIEKSTVGYFLTTKPDRCKLFQISRCRLSYFKAYSSQERLRRCHQHEMVRSTIMSETRKNLLTLLFRWK</sequence>
<dbReference type="InParanoid" id="E2ALB0"/>
<dbReference type="EMBL" id="GL440575">
    <property type="protein sequence ID" value="EFN65779.1"/>
    <property type="molecule type" value="Genomic_DNA"/>
</dbReference>
<evidence type="ECO:0000313" key="2">
    <source>
        <dbReference type="Proteomes" id="UP000000311"/>
    </source>
</evidence>
<evidence type="ECO:0000313" key="1">
    <source>
        <dbReference type="EMBL" id="EFN65779.1"/>
    </source>
</evidence>
<protein>
    <submittedName>
        <fullName evidence="1">Uncharacterized protein</fullName>
    </submittedName>
</protein>
<dbReference type="Proteomes" id="UP000000311">
    <property type="component" value="Unassembled WGS sequence"/>
</dbReference>
<dbReference type="STRING" id="104421.E2ALB0"/>
<keyword evidence="2" id="KW-1185">Reference proteome</keyword>